<protein>
    <submittedName>
        <fullName evidence="1">Uncharacterized protein</fullName>
    </submittedName>
</protein>
<dbReference type="AlphaFoldDB" id="A0A4R5QLY3"/>
<dbReference type="Proteomes" id="UP000295096">
    <property type="component" value="Unassembled WGS sequence"/>
</dbReference>
<accession>A0A4R5QLY3</accession>
<proteinExistence type="predicted"/>
<name>A0A4R5QLY3_9PROT</name>
<organism evidence="1 2">
    <name type="scientific">Dankookia rubra</name>
    <dbReference type="NCBI Taxonomy" id="1442381"/>
    <lineage>
        <taxon>Bacteria</taxon>
        <taxon>Pseudomonadati</taxon>
        <taxon>Pseudomonadota</taxon>
        <taxon>Alphaproteobacteria</taxon>
        <taxon>Acetobacterales</taxon>
        <taxon>Roseomonadaceae</taxon>
        <taxon>Dankookia</taxon>
    </lineage>
</organism>
<sequence>MATSSLLVGGAEGRFELLMTGFGAGLRAGMDLLAVDGLHPDEASFAVGAQPRFVRAMTSHILAWGGDGGAAGRIIQIALLRDGTGVTAEDFMIIA</sequence>
<reference evidence="1 2" key="1">
    <citation type="journal article" date="2016" name="J. Microbiol.">
        <title>Dankookia rubra gen. nov., sp. nov., an alphaproteobacterium isolated from sediment of a shallow stream.</title>
        <authorList>
            <person name="Kim W.H."/>
            <person name="Kim D.H."/>
            <person name="Kang K."/>
            <person name="Ahn T.Y."/>
        </authorList>
    </citation>
    <scope>NUCLEOTIDE SEQUENCE [LARGE SCALE GENOMIC DNA]</scope>
    <source>
        <strain evidence="1 2">JCM30602</strain>
    </source>
</reference>
<dbReference type="RefSeq" id="WP_133287178.1">
    <property type="nucleotide sequence ID" value="NZ_SMSJ01000003.1"/>
</dbReference>
<evidence type="ECO:0000313" key="1">
    <source>
        <dbReference type="EMBL" id="TDH63898.1"/>
    </source>
</evidence>
<comment type="caution">
    <text evidence="1">The sequence shown here is derived from an EMBL/GenBank/DDBJ whole genome shotgun (WGS) entry which is preliminary data.</text>
</comment>
<gene>
    <name evidence="1" type="ORF">E2C06_03420</name>
</gene>
<dbReference type="EMBL" id="SMSJ01000003">
    <property type="protein sequence ID" value="TDH63898.1"/>
    <property type="molecule type" value="Genomic_DNA"/>
</dbReference>
<keyword evidence="2" id="KW-1185">Reference proteome</keyword>
<evidence type="ECO:0000313" key="2">
    <source>
        <dbReference type="Proteomes" id="UP000295096"/>
    </source>
</evidence>